<dbReference type="GO" id="GO:0009297">
    <property type="term" value="P:pilus assembly"/>
    <property type="evidence" value="ECO:0007669"/>
    <property type="project" value="InterPro"/>
</dbReference>
<dbReference type="SUPFAM" id="SSF141729">
    <property type="entry name" value="FimD N-terminal domain-like"/>
    <property type="match status" value="1"/>
</dbReference>
<dbReference type="FunFam" id="2.60.40.2610:FF:000001">
    <property type="entry name" value="Outer membrane fimbrial usher protein"/>
    <property type="match status" value="1"/>
</dbReference>
<evidence type="ECO:0000259" key="14">
    <source>
        <dbReference type="Pfam" id="PF13954"/>
    </source>
</evidence>
<dbReference type="InterPro" id="IPR025885">
    <property type="entry name" value="PapC_N"/>
</dbReference>
<evidence type="ECO:0000256" key="3">
    <source>
        <dbReference type="ARBA" id="ARBA00022448"/>
    </source>
</evidence>
<evidence type="ECO:0000313" key="16">
    <source>
        <dbReference type="Proteomes" id="UP001149314"/>
    </source>
</evidence>
<name>A0A9X3YD25_9ENTR</name>
<evidence type="ECO:0000256" key="5">
    <source>
        <dbReference type="ARBA" id="ARBA00022558"/>
    </source>
</evidence>
<keyword evidence="6 11" id="KW-0812">Transmembrane</keyword>
<dbReference type="AlphaFoldDB" id="A0A9X3YD25"/>
<gene>
    <name evidence="15" type="ORF">OEZ79_19825</name>
</gene>
<dbReference type="Proteomes" id="UP001149314">
    <property type="component" value="Unassembled WGS sequence"/>
</dbReference>
<dbReference type="GO" id="GO:0009279">
    <property type="term" value="C:cell outer membrane"/>
    <property type="evidence" value="ECO:0007669"/>
    <property type="project" value="UniProtKB-SubCell"/>
</dbReference>
<dbReference type="Pfam" id="PF13954">
    <property type="entry name" value="PapC_N"/>
    <property type="match status" value="1"/>
</dbReference>
<feature type="signal peptide" evidence="12">
    <location>
        <begin position="1"/>
        <end position="31"/>
    </location>
</feature>
<evidence type="ECO:0000256" key="11">
    <source>
        <dbReference type="RuleBase" id="RU003884"/>
    </source>
</evidence>
<feature type="domain" description="PapC N-terminal" evidence="14">
    <location>
        <begin position="34"/>
        <end position="179"/>
    </location>
</feature>
<dbReference type="InterPro" id="IPR018030">
    <property type="entry name" value="Fimbrial_membr_usher_CS"/>
</dbReference>
<dbReference type="InterPro" id="IPR043142">
    <property type="entry name" value="PapC-like_C_sf"/>
</dbReference>
<evidence type="ECO:0000256" key="10">
    <source>
        <dbReference type="ARBA" id="ARBA00023237"/>
    </source>
</evidence>
<comment type="subcellular location">
    <subcellularLocation>
        <location evidence="1 11">Cell outer membrane</location>
        <topology evidence="1 11">Multi-pass membrane protein</topology>
    </subcellularLocation>
</comment>
<evidence type="ECO:0000256" key="9">
    <source>
        <dbReference type="ARBA" id="ARBA00023157"/>
    </source>
</evidence>
<dbReference type="PROSITE" id="PS01151">
    <property type="entry name" value="FIMBRIAL_USHER"/>
    <property type="match status" value="1"/>
</dbReference>
<keyword evidence="3 11" id="KW-0813">Transport</keyword>
<comment type="similarity">
    <text evidence="2 11">Belongs to the fimbrial export usher family.</text>
</comment>
<dbReference type="InterPro" id="IPR037224">
    <property type="entry name" value="PapC_N_sf"/>
</dbReference>
<evidence type="ECO:0000256" key="12">
    <source>
        <dbReference type="SAM" id="SignalP"/>
    </source>
</evidence>
<reference evidence="15" key="1">
    <citation type="journal article" date="2023" name="Genes Genomics">
        <title>Genomic insights of Leclercia adecarboxylata strains linked to an outbreak in public hospitals in Mexico.</title>
        <authorList>
            <person name="Barrios-Villa E."/>
            <person name="Pacheco-Flores B."/>
            <person name="Lozano-Zarain P."/>
            <person name="Del Campo-Ortega R."/>
            <person name="de Jesus Ascencio-Montiel I."/>
            <person name="Gonzalez-Leon M."/>
            <person name="Camorlinga-Ponce M."/>
            <person name="Gaytan Cervantes F.J."/>
            <person name="Gonzalez Torres C."/>
            <person name="Aguilar E."/>
            <person name="Gonzalez Ibarra J."/>
            <person name="Torres Lopez F.J."/>
            <person name="Rosas-Vargas H."/>
            <person name="Gonzalez-Bonilla C.R."/>
            <person name="Del Carmen Rocha-Gracia R."/>
        </authorList>
    </citation>
    <scope>NUCLEOTIDE SEQUENCE</scope>
    <source>
        <strain evidence="15">Lac40</strain>
    </source>
</reference>
<evidence type="ECO:0000256" key="1">
    <source>
        <dbReference type="ARBA" id="ARBA00004571"/>
    </source>
</evidence>
<keyword evidence="5 11" id="KW-1029">Fimbrium biogenesis</keyword>
<feature type="chain" id="PRO_5040775136" evidence="12">
    <location>
        <begin position="32"/>
        <end position="843"/>
    </location>
</feature>
<dbReference type="FunFam" id="3.10.20.410:FF:000001">
    <property type="entry name" value="Fimbrial outer membrane usher protein"/>
    <property type="match status" value="1"/>
</dbReference>
<proteinExistence type="inferred from homology"/>
<accession>A0A9X3YD25</accession>
<dbReference type="PANTHER" id="PTHR30451:SF21">
    <property type="entry name" value="FIMBRIAL USHER DOMAIN-CONTAINING PROTEIN YDET-RELATED"/>
    <property type="match status" value="1"/>
</dbReference>
<dbReference type="Gene3D" id="2.60.40.3110">
    <property type="match status" value="1"/>
</dbReference>
<dbReference type="GO" id="GO:0015473">
    <property type="term" value="F:fimbrial usher porin activity"/>
    <property type="evidence" value="ECO:0007669"/>
    <property type="project" value="InterPro"/>
</dbReference>
<keyword evidence="10 11" id="KW-0998">Cell outer membrane</keyword>
<feature type="domain" description="PapC-like C-terminal" evidence="13">
    <location>
        <begin position="761"/>
        <end position="826"/>
    </location>
</feature>
<sequence>MRTILYSSFPPARLAFLIALALPGVMQSACAEEYFNPALLEVGDPSMKGVDLSSFARGAQVPGKYRVEVVVNDQTVDTREIEFRSVANPQGGNSLQPCLSSGLLQSYGVKTDRFPDLDKEGECANLAAIPQASADFIFGAQKLLLSFPQAALTSQARGYVAPEMWDEGINALLLNYSISGDNTWGRNSTTNNSHSQYANLRPGINIGPWRLRNYSTWRRDTDGKAQWDSVYTYAQRNIIPLKSQLTLGDSSSPSDVFDSIPFRGGQLASDDEMLPDSQKGYAPVVRGIARSNAQVVIRQNGYIIYQSYVAPGAFEITDMYPTGGAGDLNVTVKEADGSEHEFVVPYASVPVLQREGRLKYSLTGGQYRPSDSQVEKRPLMQGTAIYGLPKGFTLYGGIQASSPYQSSAMGVGNNMGEFGALSVDVTQAWSSPEKRSKTSGQAWRVRYSKNFTDTGTNFSATSYRYSTAGYYGMQEVLDADSASDSLQDHRRKRAEVTLSQTLGPAFGSLTGSAIREAYWNADKTMSSYSVSYNNAWNGITWGLSYTSSNNASAEGSGGKTYDKERILAFNVSIPLDRFLSNTWASYSLNTSKKGDTTHTVGLSGTALQENALSWSVQQGYGNDGAGHTGNLSADYHGTYGEVTGGYSTDENMQRMNYGLNGGVLVHANGVTLAQPFGETIALIKAPGAPGVGVTGQTGVKTDFRGYTVASNVSPYRKNSLSLDTETLPDDVELQLTTQTVIPTRGAVVRAKYIANVGTRVLMTLTRENGQPVPFGATVTLATDKNSAGFIVGDQGQVYLTGLEKSGALMARWGQEANEQCRVNYVLHAAEADSGVVLGNEICK</sequence>
<dbReference type="EMBL" id="JAOURS010000027">
    <property type="protein sequence ID" value="MDC6640485.1"/>
    <property type="molecule type" value="Genomic_DNA"/>
</dbReference>
<evidence type="ECO:0000256" key="6">
    <source>
        <dbReference type="ARBA" id="ARBA00022692"/>
    </source>
</evidence>
<dbReference type="InterPro" id="IPR000015">
    <property type="entry name" value="Fimb_usher"/>
</dbReference>
<organism evidence="15 16">
    <name type="scientific">Leclercia adecarboxylata</name>
    <dbReference type="NCBI Taxonomy" id="83655"/>
    <lineage>
        <taxon>Bacteria</taxon>
        <taxon>Pseudomonadati</taxon>
        <taxon>Pseudomonadota</taxon>
        <taxon>Gammaproteobacteria</taxon>
        <taxon>Enterobacterales</taxon>
        <taxon>Enterobacteriaceae</taxon>
        <taxon>Leclercia</taxon>
    </lineage>
</organism>
<evidence type="ECO:0000256" key="8">
    <source>
        <dbReference type="ARBA" id="ARBA00023136"/>
    </source>
</evidence>
<dbReference type="InterPro" id="IPR042186">
    <property type="entry name" value="FimD_plug_dom"/>
</dbReference>
<dbReference type="Gene3D" id="2.60.40.2610">
    <property type="entry name" value="Outer membrane usher protein FimD, plug domain"/>
    <property type="match status" value="1"/>
</dbReference>
<keyword evidence="7 12" id="KW-0732">Signal</keyword>
<dbReference type="Pfam" id="PF13953">
    <property type="entry name" value="PapC_C"/>
    <property type="match status" value="1"/>
</dbReference>
<dbReference type="Gene3D" id="3.10.20.410">
    <property type="match status" value="1"/>
</dbReference>
<protein>
    <submittedName>
        <fullName evidence="15">Fimbrial biogenesis outer membrane usher protein</fullName>
    </submittedName>
</protein>
<dbReference type="InterPro" id="IPR025949">
    <property type="entry name" value="PapC-like_C"/>
</dbReference>
<dbReference type="Pfam" id="PF00577">
    <property type="entry name" value="Usher"/>
    <property type="match status" value="1"/>
</dbReference>
<dbReference type="FunFam" id="2.60.40.3110:FF:000001">
    <property type="entry name" value="Putative fimbrial outer membrane usher"/>
    <property type="match status" value="1"/>
</dbReference>
<comment type="caution">
    <text evidence="15">The sequence shown here is derived from an EMBL/GenBank/DDBJ whole genome shotgun (WGS) entry which is preliminary data.</text>
</comment>
<evidence type="ECO:0000259" key="13">
    <source>
        <dbReference type="Pfam" id="PF13953"/>
    </source>
</evidence>
<evidence type="ECO:0000256" key="7">
    <source>
        <dbReference type="ARBA" id="ARBA00022729"/>
    </source>
</evidence>
<keyword evidence="4" id="KW-1134">Transmembrane beta strand</keyword>
<dbReference type="RefSeq" id="WP_191152463.1">
    <property type="nucleotide sequence ID" value="NZ_CP060824.1"/>
</dbReference>
<keyword evidence="8 11" id="KW-0472">Membrane</keyword>
<dbReference type="Gene3D" id="2.60.40.2070">
    <property type="match status" value="1"/>
</dbReference>
<keyword evidence="9" id="KW-1015">Disulfide bond</keyword>
<evidence type="ECO:0000313" key="15">
    <source>
        <dbReference type="EMBL" id="MDC6640485.1"/>
    </source>
</evidence>
<dbReference type="PANTHER" id="PTHR30451">
    <property type="entry name" value="OUTER MEMBRANE USHER PROTEIN"/>
    <property type="match status" value="1"/>
</dbReference>
<evidence type="ECO:0000256" key="2">
    <source>
        <dbReference type="ARBA" id="ARBA00008064"/>
    </source>
</evidence>
<evidence type="ECO:0000256" key="4">
    <source>
        <dbReference type="ARBA" id="ARBA00022452"/>
    </source>
</evidence>